<evidence type="ECO:0000256" key="3">
    <source>
        <dbReference type="ARBA" id="ARBA00006506"/>
    </source>
</evidence>
<feature type="domain" description="Nudix hydrolase" evidence="9">
    <location>
        <begin position="35"/>
        <end position="177"/>
    </location>
</feature>
<dbReference type="InterPro" id="IPR020084">
    <property type="entry name" value="NUDIX_hydrolase_CS"/>
</dbReference>
<organism evidence="10 11">
    <name type="scientific">Miniimonas arenae</name>
    <dbReference type="NCBI Taxonomy" id="676201"/>
    <lineage>
        <taxon>Bacteria</taxon>
        <taxon>Bacillati</taxon>
        <taxon>Actinomycetota</taxon>
        <taxon>Actinomycetes</taxon>
        <taxon>Micrococcales</taxon>
        <taxon>Beutenbergiaceae</taxon>
        <taxon>Miniimonas</taxon>
    </lineage>
</organism>
<dbReference type="GO" id="GO:0000287">
    <property type="term" value="F:magnesium ion binding"/>
    <property type="evidence" value="ECO:0007669"/>
    <property type="project" value="InterPro"/>
</dbReference>
<comment type="cofactor">
    <cofactor evidence="1">
        <name>Mn(2+)</name>
        <dbReference type="ChEBI" id="CHEBI:29035"/>
    </cofactor>
</comment>
<dbReference type="InterPro" id="IPR000086">
    <property type="entry name" value="NUDIX_hydrolase_dom"/>
</dbReference>
<evidence type="ECO:0000256" key="6">
    <source>
        <dbReference type="ARBA" id="ARBA00022842"/>
    </source>
</evidence>
<dbReference type="PANTHER" id="PTHR12992">
    <property type="entry name" value="NUDIX HYDROLASE"/>
    <property type="match status" value="1"/>
</dbReference>
<evidence type="ECO:0000313" key="10">
    <source>
        <dbReference type="EMBL" id="TNU76081.1"/>
    </source>
</evidence>
<dbReference type="PROSITE" id="PS01293">
    <property type="entry name" value="NUDIX_COA"/>
    <property type="match status" value="1"/>
</dbReference>
<feature type="region of interest" description="Disordered" evidence="8">
    <location>
        <begin position="1"/>
        <end position="31"/>
    </location>
</feature>
<dbReference type="Proteomes" id="UP000313849">
    <property type="component" value="Unassembled WGS sequence"/>
</dbReference>
<evidence type="ECO:0000256" key="8">
    <source>
        <dbReference type="SAM" id="MobiDB-lite"/>
    </source>
</evidence>
<evidence type="ECO:0000256" key="1">
    <source>
        <dbReference type="ARBA" id="ARBA00001936"/>
    </source>
</evidence>
<dbReference type="Pfam" id="PF00293">
    <property type="entry name" value="NUDIX"/>
    <property type="match status" value="1"/>
</dbReference>
<dbReference type="Gene3D" id="3.90.79.10">
    <property type="entry name" value="Nucleoside Triphosphate Pyrophosphohydrolase"/>
    <property type="match status" value="1"/>
</dbReference>
<gene>
    <name evidence="10" type="ORF">FH969_04620</name>
</gene>
<dbReference type="EMBL" id="VENP01000011">
    <property type="protein sequence ID" value="TNU76081.1"/>
    <property type="molecule type" value="Genomic_DNA"/>
</dbReference>
<dbReference type="CDD" id="cd03426">
    <property type="entry name" value="NUDIX_CoAse_Nudt7"/>
    <property type="match status" value="1"/>
</dbReference>
<dbReference type="InterPro" id="IPR000059">
    <property type="entry name" value="NUDIX_hydrolase_NudL_CS"/>
</dbReference>
<dbReference type="GO" id="GO:0030145">
    <property type="term" value="F:manganese ion binding"/>
    <property type="evidence" value="ECO:0007669"/>
    <property type="project" value="InterPro"/>
</dbReference>
<keyword evidence="5" id="KW-0378">Hydrolase</keyword>
<dbReference type="AlphaFoldDB" id="A0A5C5BE48"/>
<dbReference type="OrthoDB" id="9802805at2"/>
<dbReference type="GO" id="GO:0010945">
    <property type="term" value="F:coenzyme A diphosphatase activity"/>
    <property type="evidence" value="ECO:0007669"/>
    <property type="project" value="InterPro"/>
</dbReference>
<evidence type="ECO:0000313" key="11">
    <source>
        <dbReference type="Proteomes" id="UP000313849"/>
    </source>
</evidence>
<keyword evidence="6" id="KW-0460">Magnesium</keyword>
<dbReference type="PROSITE" id="PS00893">
    <property type="entry name" value="NUDIX_BOX"/>
    <property type="match status" value="1"/>
</dbReference>
<accession>A0A5C5BE48</accession>
<dbReference type="PANTHER" id="PTHR12992:SF11">
    <property type="entry name" value="MITOCHONDRIAL COENZYME A DIPHOSPHATASE NUDT8"/>
    <property type="match status" value="1"/>
</dbReference>
<proteinExistence type="inferred from homology"/>
<comment type="similarity">
    <text evidence="3">Belongs to the Nudix hydrolase family. PCD1 subfamily.</text>
</comment>
<dbReference type="InterPro" id="IPR015797">
    <property type="entry name" value="NUDIX_hydrolase-like_dom_sf"/>
</dbReference>
<name>A0A5C5BE48_9MICO</name>
<keyword evidence="4" id="KW-0479">Metal-binding</keyword>
<dbReference type="GO" id="GO:0009132">
    <property type="term" value="P:nucleoside diphosphate metabolic process"/>
    <property type="evidence" value="ECO:0007669"/>
    <property type="project" value="InterPro"/>
</dbReference>
<comment type="cofactor">
    <cofactor evidence="2">
        <name>Mg(2+)</name>
        <dbReference type="ChEBI" id="CHEBI:18420"/>
    </cofactor>
</comment>
<evidence type="ECO:0000259" key="9">
    <source>
        <dbReference type="PROSITE" id="PS51462"/>
    </source>
</evidence>
<dbReference type="InterPro" id="IPR045121">
    <property type="entry name" value="CoAse"/>
</dbReference>
<evidence type="ECO:0000256" key="4">
    <source>
        <dbReference type="ARBA" id="ARBA00022723"/>
    </source>
</evidence>
<keyword evidence="11" id="KW-1185">Reference proteome</keyword>
<evidence type="ECO:0000256" key="5">
    <source>
        <dbReference type="ARBA" id="ARBA00022801"/>
    </source>
</evidence>
<evidence type="ECO:0000256" key="2">
    <source>
        <dbReference type="ARBA" id="ARBA00001946"/>
    </source>
</evidence>
<comment type="caution">
    <text evidence="10">The sequence shown here is derived from an EMBL/GenBank/DDBJ whole genome shotgun (WGS) entry which is preliminary data.</text>
</comment>
<keyword evidence="7" id="KW-0464">Manganese</keyword>
<dbReference type="PROSITE" id="PS51462">
    <property type="entry name" value="NUDIX"/>
    <property type="match status" value="1"/>
</dbReference>
<reference evidence="10 11" key="1">
    <citation type="submission" date="2019-06" db="EMBL/GenBank/DDBJ databases">
        <title>Draft genome sequence of Miniimonas arenae KCTC 19750T isolated from sea sand.</title>
        <authorList>
            <person name="Park S.-J."/>
        </authorList>
    </citation>
    <scope>NUCLEOTIDE SEQUENCE [LARGE SCALE GENOMIC DNA]</scope>
    <source>
        <strain evidence="10 11">KCTC 19750</strain>
    </source>
</reference>
<dbReference type="SUPFAM" id="SSF55811">
    <property type="entry name" value="Nudix"/>
    <property type="match status" value="1"/>
</dbReference>
<protein>
    <submittedName>
        <fullName evidence="10">CoA pyrophosphatase</fullName>
    </submittedName>
</protein>
<evidence type="ECO:0000256" key="7">
    <source>
        <dbReference type="ARBA" id="ARBA00023211"/>
    </source>
</evidence>
<sequence>MVTPDADGARADLTALASGGGPWTTPLDRSPVTGPVRRSAVLLLFGLLEESDVADPVHADVDLLLTRRSDTLRHHPGQVAFPGGGIDDGESAAAAAVREAQEETGLDPAGVTVLGALPDVPVAVSGNVVTPVLAWWDAPSALRVDGVETVEAFRAGVADLLDPAHRGTVVLRRPVPGRRGTVLHRSPAFAVAGHVVWGFTAFVLDALLDSLGWTVPWDREREIALPGH</sequence>